<evidence type="ECO:0000313" key="2">
    <source>
        <dbReference type="EMBL" id="MBF9196538.1"/>
    </source>
</evidence>
<dbReference type="Proteomes" id="UP000611708">
    <property type="component" value="Unassembled WGS sequence"/>
</dbReference>
<comment type="caution">
    <text evidence="2">The sequence shown here is derived from an EMBL/GenBank/DDBJ whole genome shotgun (WGS) entry which is preliminary data.</text>
</comment>
<accession>A0ABS0HSU2</accession>
<feature type="transmembrane region" description="Helical" evidence="1">
    <location>
        <begin position="70"/>
        <end position="90"/>
    </location>
</feature>
<sequence length="135" mass="14920">MDSRIYSVDEVHVASFDLVPKAPLAISVMARGKVNSTGWTNPRLSPWIYIAPPEDGILDLDFIATAPTGYALYVISPICVCFALPVPYWVRGVRIHSSTNKEEATFKRPKGAPDKDFEGLPLPWPFPWHAPLATA</sequence>
<dbReference type="RefSeq" id="WP_196263893.1">
    <property type="nucleotide sequence ID" value="NZ_JADQDN010000004.1"/>
</dbReference>
<evidence type="ECO:0000313" key="3">
    <source>
        <dbReference type="Proteomes" id="UP000611708"/>
    </source>
</evidence>
<keyword evidence="1" id="KW-0472">Membrane</keyword>
<proteinExistence type="predicted"/>
<name>A0ABS0HSU2_9HYPH</name>
<keyword evidence="3" id="KW-1185">Reference proteome</keyword>
<organism evidence="2 3">
    <name type="scientific">Microvirga terrestris</name>
    <dbReference type="NCBI Taxonomy" id="2791024"/>
    <lineage>
        <taxon>Bacteria</taxon>
        <taxon>Pseudomonadati</taxon>
        <taxon>Pseudomonadota</taxon>
        <taxon>Alphaproteobacteria</taxon>
        <taxon>Hyphomicrobiales</taxon>
        <taxon>Methylobacteriaceae</taxon>
        <taxon>Microvirga</taxon>
    </lineage>
</organism>
<reference evidence="2 3" key="1">
    <citation type="submission" date="2020-11" db="EMBL/GenBank/DDBJ databases">
        <authorList>
            <person name="Kim M.K."/>
        </authorList>
    </citation>
    <scope>NUCLEOTIDE SEQUENCE [LARGE SCALE GENOMIC DNA]</scope>
    <source>
        <strain evidence="2 3">BT290</strain>
    </source>
</reference>
<keyword evidence="1" id="KW-0812">Transmembrane</keyword>
<protein>
    <submittedName>
        <fullName evidence="2">Uncharacterized protein</fullName>
    </submittedName>
</protein>
<gene>
    <name evidence="2" type="ORF">I2H36_10845</name>
</gene>
<dbReference type="EMBL" id="JADQDN010000004">
    <property type="protein sequence ID" value="MBF9196538.1"/>
    <property type="molecule type" value="Genomic_DNA"/>
</dbReference>
<evidence type="ECO:0000256" key="1">
    <source>
        <dbReference type="SAM" id="Phobius"/>
    </source>
</evidence>
<keyword evidence="1" id="KW-1133">Transmembrane helix</keyword>